<dbReference type="InParanoid" id="C5L0Z6"/>
<proteinExistence type="predicted"/>
<dbReference type="Proteomes" id="UP000007800">
    <property type="component" value="Unassembled WGS sequence"/>
</dbReference>
<dbReference type="GeneID" id="9052562"/>
<evidence type="ECO:0000256" key="1">
    <source>
        <dbReference type="SAM" id="MobiDB-lite"/>
    </source>
</evidence>
<evidence type="ECO:0000313" key="2">
    <source>
        <dbReference type="EMBL" id="EER09638.1"/>
    </source>
</evidence>
<keyword evidence="3" id="KW-1185">Reference proteome</keyword>
<dbReference type="EMBL" id="GG678140">
    <property type="protein sequence ID" value="EER09638.1"/>
    <property type="molecule type" value="Genomic_DNA"/>
</dbReference>
<evidence type="ECO:0000313" key="3">
    <source>
        <dbReference type="Proteomes" id="UP000007800"/>
    </source>
</evidence>
<dbReference type="RefSeq" id="XP_002777843.1">
    <property type="nucleotide sequence ID" value="XM_002777797.1"/>
</dbReference>
<feature type="compositionally biased region" description="Basic and acidic residues" evidence="1">
    <location>
        <begin position="82"/>
        <end position="91"/>
    </location>
</feature>
<sequence length="214" mass="23870">MTQNGDHQHDSTSSSERYGNKWYDYQNQLKKRYGPGADLLIRMGYVPNAEDHTVHANPNHGRRGLGYSTANQEGPIFRRGHGSRDSSQELEEGLDRCHWNIGEEHFTHEELAAVPYADEEPLTTLSDQEGLPVAGDLESADFLAIRIQGSQITGEKKRGRGLANRKMRKAAKLQKKLLAVERRRGRHGACASSEVKSGSIDPSKLFFDDPKGDS</sequence>
<accession>C5L0Z6</accession>
<dbReference type="AlphaFoldDB" id="C5L0Z6"/>
<feature type="region of interest" description="Disordered" evidence="1">
    <location>
        <begin position="184"/>
        <end position="214"/>
    </location>
</feature>
<reference evidence="2 3" key="1">
    <citation type="submission" date="2008-07" db="EMBL/GenBank/DDBJ databases">
        <authorList>
            <person name="El-Sayed N."/>
            <person name="Caler E."/>
            <person name="Inman J."/>
            <person name="Amedeo P."/>
            <person name="Hass B."/>
            <person name="Wortman J."/>
        </authorList>
    </citation>
    <scope>NUCLEOTIDE SEQUENCE [LARGE SCALE GENOMIC DNA]</scope>
    <source>
        <strain evidence="3">ATCC 50983 / TXsc</strain>
    </source>
</reference>
<name>C5L0Z6_PERM5</name>
<gene>
    <name evidence="2" type="ORF">Pmar_PMAR008778</name>
</gene>
<feature type="region of interest" description="Disordered" evidence="1">
    <location>
        <begin position="54"/>
        <end position="91"/>
    </location>
</feature>
<dbReference type="OrthoDB" id="10504582at2759"/>
<protein>
    <submittedName>
        <fullName evidence="2">Uncharacterized protein</fullName>
    </submittedName>
</protein>
<organism evidence="3">
    <name type="scientific">Perkinsus marinus (strain ATCC 50983 / TXsc)</name>
    <dbReference type="NCBI Taxonomy" id="423536"/>
    <lineage>
        <taxon>Eukaryota</taxon>
        <taxon>Sar</taxon>
        <taxon>Alveolata</taxon>
        <taxon>Perkinsozoa</taxon>
        <taxon>Perkinsea</taxon>
        <taxon>Perkinsida</taxon>
        <taxon>Perkinsidae</taxon>
        <taxon>Perkinsus</taxon>
    </lineage>
</organism>